<keyword evidence="3" id="KW-1185">Reference proteome</keyword>
<name>A0ABP9W1E9_9BACT</name>
<keyword evidence="1" id="KW-0472">Membrane</keyword>
<comment type="caution">
    <text evidence="2">The sequence shown here is derived from an EMBL/GenBank/DDBJ whole genome shotgun (WGS) entry which is preliminary data.</text>
</comment>
<dbReference type="Proteomes" id="UP001416858">
    <property type="component" value="Unassembled WGS sequence"/>
</dbReference>
<protein>
    <submittedName>
        <fullName evidence="2">Uncharacterized protein</fullName>
    </submittedName>
</protein>
<evidence type="ECO:0000256" key="1">
    <source>
        <dbReference type="SAM" id="Phobius"/>
    </source>
</evidence>
<organism evidence="2 3">
    <name type="scientific">Novipirellula caenicola</name>
    <dbReference type="NCBI Taxonomy" id="1536901"/>
    <lineage>
        <taxon>Bacteria</taxon>
        <taxon>Pseudomonadati</taxon>
        <taxon>Planctomycetota</taxon>
        <taxon>Planctomycetia</taxon>
        <taxon>Pirellulales</taxon>
        <taxon>Pirellulaceae</taxon>
        <taxon>Novipirellula</taxon>
    </lineage>
</organism>
<feature type="transmembrane region" description="Helical" evidence="1">
    <location>
        <begin position="14"/>
        <end position="35"/>
    </location>
</feature>
<gene>
    <name evidence="2" type="ORF">Rcae01_06718</name>
</gene>
<proteinExistence type="predicted"/>
<accession>A0ABP9W1E9</accession>
<evidence type="ECO:0000313" key="3">
    <source>
        <dbReference type="Proteomes" id="UP001416858"/>
    </source>
</evidence>
<reference evidence="2 3" key="1">
    <citation type="submission" date="2024-02" db="EMBL/GenBank/DDBJ databases">
        <title>Rhodopirellula caenicola NBRC 110016.</title>
        <authorList>
            <person name="Ichikawa N."/>
            <person name="Katano-Makiyama Y."/>
            <person name="Hidaka K."/>
        </authorList>
    </citation>
    <scope>NUCLEOTIDE SEQUENCE [LARGE SCALE GENOMIC DNA]</scope>
    <source>
        <strain evidence="2 3">NBRC 110016</strain>
    </source>
</reference>
<keyword evidence="1" id="KW-1133">Transmembrane helix</keyword>
<dbReference type="EMBL" id="BAABRO010000044">
    <property type="protein sequence ID" value="GAA5511202.1"/>
    <property type="molecule type" value="Genomic_DNA"/>
</dbReference>
<evidence type="ECO:0000313" key="2">
    <source>
        <dbReference type="EMBL" id="GAA5511202.1"/>
    </source>
</evidence>
<keyword evidence="1" id="KW-0812">Transmembrane</keyword>
<sequence length="209" mass="23693">MAIVPRHRNLNTRFAIRTILISVAVVAVVAAFFAARRLPARQNDNRAVDRFYWHDYSNGVAKQRRESGWEYQGKINGLGSCVVLHHSNSEHEKYGQHGGYAVAFQLPLDVAEGDQLTLLPVPATRSGELHPHDRRFTLMLPNEFTATTFGDHFGSITARSDIRESSVAVKKMMNEHVILHVQIDVSIPEFYDLKLDRDFTIRRVPTDDA</sequence>